<sequence>MSNKWPRLDYSWREPCKTLQPSFHQPMYCLMCGADSDTFEGGDPDIAYAVIRNCQNIASHYWSADIEPIHQGRMSGSNRVLGVPLPFQCMWKLLNTRRATPDAPRNSAHQIIPTKIFAGPA</sequence>
<dbReference type="AlphaFoldDB" id="A0A060I8S9"/>
<evidence type="ECO:0000313" key="2">
    <source>
        <dbReference type="Proteomes" id="UP000027180"/>
    </source>
</evidence>
<dbReference type="Proteomes" id="UP000027180">
    <property type="component" value="Chromosome"/>
</dbReference>
<protein>
    <submittedName>
        <fullName evidence="1">Uncharacterized protein</fullName>
    </submittedName>
</protein>
<proteinExistence type="predicted"/>
<dbReference type="KEGG" id="rei:IE4771_CH02911"/>
<dbReference type="HOGENOM" id="CLU_2036114_0_0_5"/>
<dbReference type="OrthoDB" id="8115735at2"/>
<evidence type="ECO:0000313" key="1">
    <source>
        <dbReference type="EMBL" id="AIC28006.1"/>
    </source>
</evidence>
<gene>
    <name evidence="1" type="ORF">IE4771_CH02911</name>
</gene>
<dbReference type="EMBL" id="CP006986">
    <property type="protein sequence ID" value="AIC28006.1"/>
    <property type="molecule type" value="Genomic_DNA"/>
</dbReference>
<dbReference type="RefSeq" id="WP_080710975.1">
    <property type="nucleotide sequence ID" value="NZ_CP006986.1"/>
</dbReference>
<accession>A0A060I8S9</accession>
<reference evidence="1 2" key="1">
    <citation type="submission" date="2013-12" db="EMBL/GenBank/DDBJ databases">
        <title>Complete genome sequence of Rhizobium etli bv. mimosae IE4771.</title>
        <authorList>
            <person name="Bustos P."/>
            <person name="Santamaria R.I."/>
            <person name="Lozano L."/>
            <person name="Ormeno-Orrillo E."/>
            <person name="Rogel M.A."/>
            <person name="Romero D."/>
            <person name="Cevallos M.A."/>
            <person name="Martinez-Romero E."/>
            <person name="Gonzalez V."/>
        </authorList>
    </citation>
    <scope>NUCLEOTIDE SEQUENCE [LARGE SCALE GENOMIC DNA]</scope>
    <source>
        <strain evidence="1 2">IE4771</strain>
    </source>
</reference>
<name>A0A060I8S9_RHIET</name>
<organism evidence="1 2">
    <name type="scientific">Rhizobium etli bv. mimosae str. IE4771</name>
    <dbReference type="NCBI Taxonomy" id="1432050"/>
    <lineage>
        <taxon>Bacteria</taxon>
        <taxon>Pseudomonadati</taxon>
        <taxon>Pseudomonadota</taxon>
        <taxon>Alphaproteobacteria</taxon>
        <taxon>Hyphomicrobiales</taxon>
        <taxon>Rhizobiaceae</taxon>
        <taxon>Rhizobium/Agrobacterium group</taxon>
        <taxon>Rhizobium</taxon>
    </lineage>
</organism>